<dbReference type="InterPro" id="IPR000182">
    <property type="entry name" value="GNAT_dom"/>
</dbReference>
<proteinExistence type="predicted"/>
<dbReference type="Gene3D" id="3.40.630.30">
    <property type="match status" value="1"/>
</dbReference>
<evidence type="ECO:0000313" key="2">
    <source>
        <dbReference type="EMBL" id="HIZ79191.1"/>
    </source>
</evidence>
<gene>
    <name evidence="2" type="ORF">IAA17_05330</name>
</gene>
<accession>A0A9D2K5B7</accession>
<sequence length="172" mass="19345">MDKGQPVMLERAGESSRELLFRLLQYSLYEESGTDGNKMNENGLFDYPWFDAYFSEPGREAWLIRDIGGKLLGFAMVNEYVQKADRGHSIAEFMVLPGFRRKGVGRQAALLCFEKHKGNWEVSPAAGSTRAEQFWESVISRYTGGRFEFSDGIFSFFSGAGETDGHKGLSGR</sequence>
<comment type="caution">
    <text evidence="2">The sequence shown here is derived from an EMBL/GenBank/DDBJ whole genome shotgun (WGS) entry which is preliminary data.</text>
</comment>
<keyword evidence="2" id="KW-0808">Transferase</keyword>
<reference evidence="2" key="1">
    <citation type="journal article" date="2021" name="PeerJ">
        <title>Extensive microbial diversity within the chicken gut microbiome revealed by metagenomics and culture.</title>
        <authorList>
            <person name="Gilroy R."/>
            <person name="Ravi A."/>
            <person name="Getino M."/>
            <person name="Pursley I."/>
            <person name="Horton D.L."/>
            <person name="Alikhan N.F."/>
            <person name="Baker D."/>
            <person name="Gharbi K."/>
            <person name="Hall N."/>
            <person name="Watson M."/>
            <person name="Adriaenssens E.M."/>
            <person name="Foster-Nyarko E."/>
            <person name="Jarju S."/>
            <person name="Secka A."/>
            <person name="Antonio M."/>
            <person name="Oren A."/>
            <person name="Chaudhuri R.R."/>
            <person name="La Ragione R."/>
            <person name="Hildebrand F."/>
            <person name="Pallen M.J."/>
        </authorList>
    </citation>
    <scope>NUCLEOTIDE SEQUENCE</scope>
    <source>
        <strain evidence="2">ChiBcec1-1093</strain>
    </source>
</reference>
<dbReference type="EC" id="2.3.1.-" evidence="2"/>
<evidence type="ECO:0000259" key="1">
    <source>
        <dbReference type="PROSITE" id="PS51186"/>
    </source>
</evidence>
<dbReference type="PROSITE" id="PS51186">
    <property type="entry name" value="GNAT"/>
    <property type="match status" value="1"/>
</dbReference>
<dbReference type="Proteomes" id="UP000824101">
    <property type="component" value="Unassembled WGS sequence"/>
</dbReference>
<dbReference type="InterPro" id="IPR016181">
    <property type="entry name" value="Acyl_CoA_acyltransferase"/>
</dbReference>
<protein>
    <submittedName>
        <fullName evidence="2">GNAT family N-acetyltransferase</fullName>
        <ecNumber evidence="2">2.3.1.-</ecNumber>
    </submittedName>
</protein>
<feature type="domain" description="N-acetyltransferase" evidence="1">
    <location>
        <begin position="7"/>
        <end position="172"/>
    </location>
</feature>
<dbReference type="SUPFAM" id="SSF55729">
    <property type="entry name" value="Acyl-CoA N-acyltransferases (Nat)"/>
    <property type="match status" value="1"/>
</dbReference>
<dbReference type="CDD" id="cd04301">
    <property type="entry name" value="NAT_SF"/>
    <property type="match status" value="1"/>
</dbReference>
<keyword evidence="2" id="KW-0012">Acyltransferase</keyword>
<reference evidence="2" key="2">
    <citation type="submission" date="2021-04" db="EMBL/GenBank/DDBJ databases">
        <authorList>
            <person name="Gilroy R."/>
        </authorList>
    </citation>
    <scope>NUCLEOTIDE SEQUENCE</scope>
    <source>
        <strain evidence="2">ChiBcec1-1093</strain>
    </source>
</reference>
<evidence type="ECO:0000313" key="3">
    <source>
        <dbReference type="Proteomes" id="UP000824101"/>
    </source>
</evidence>
<dbReference type="GO" id="GO:0016747">
    <property type="term" value="F:acyltransferase activity, transferring groups other than amino-acyl groups"/>
    <property type="evidence" value="ECO:0007669"/>
    <property type="project" value="InterPro"/>
</dbReference>
<dbReference type="EMBL" id="DXBC01000080">
    <property type="protein sequence ID" value="HIZ79191.1"/>
    <property type="molecule type" value="Genomic_DNA"/>
</dbReference>
<dbReference type="AlphaFoldDB" id="A0A9D2K5B7"/>
<dbReference type="Pfam" id="PF00583">
    <property type="entry name" value="Acetyltransf_1"/>
    <property type="match status" value="1"/>
</dbReference>
<organism evidence="2 3">
    <name type="scientific">Candidatus Lachnoclostridium stercorigallinarum</name>
    <dbReference type="NCBI Taxonomy" id="2838634"/>
    <lineage>
        <taxon>Bacteria</taxon>
        <taxon>Bacillati</taxon>
        <taxon>Bacillota</taxon>
        <taxon>Clostridia</taxon>
        <taxon>Lachnospirales</taxon>
        <taxon>Lachnospiraceae</taxon>
    </lineage>
</organism>
<name>A0A9D2K5B7_9FIRM</name>